<reference evidence="7 8" key="1">
    <citation type="submission" date="2019-09" db="EMBL/GenBank/DDBJ databases">
        <title>Hydrogenophaga aromatica sp. nov., isolated from a para-xylene-degrading enrichment culture.</title>
        <authorList>
            <person name="Tancsics A."/>
            <person name="Banerjee S."/>
        </authorList>
    </citation>
    <scope>NUCLEOTIDE SEQUENCE [LARGE SCALE GENOMIC DNA]</scope>
    <source>
        <strain evidence="7 8">D2P1</strain>
    </source>
</reference>
<dbReference type="InterPro" id="IPR036097">
    <property type="entry name" value="HisK_dim/P_sf"/>
</dbReference>
<dbReference type="GO" id="GO:0000155">
    <property type="term" value="F:phosphorelay sensor kinase activity"/>
    <property type="evidence" value="ECO:0007669"/>
    <property type="project" value="InterPro"/>
</dbReference>
<keyword evidence="7" id="KW-0418">Kinase</keyword>
<evidence type="ECO:0000256" key="4">
    <source>
        <dbReference type="SAM" id="MobiDB-lite"/>
    </source>
</evidence>
<keyword evidence="5" id="KW-0812">Transmembrane</keyword>
<dbReference type="Gene3D" id="3.30.565.10">
    <property type="entry name" value="Histidine kinase-like ATPase, C-terminal domain"/>
    <property type="match status" value="1"/>
</dbReference>
<feature type="transmembrane region" description="Helical" evidence="5">
    <location>
        <begin position="98"/>
        <end position="116"/>
    </location>
</feature>
<comment type="catalytic activity">
    <reaction evidence="1">
        <text>ATP + protein L-histidine = ADP + protein N-phospho-L-histidine.</text>
        <dbReference type="EC" id="2.7.13.3"/>
    </reaction>
</comment>
<keyword evidence="7" id="KW-0808">Transferase</keyword>
<dbReference type="SUPFAM" id="SSF55874">
    <property type="entry name" value="ATPase domain of HSP90 chaperone/DNA topoisomerase II/histidine kinase"/>
    <property type="match status" value="1"/>
</dbReference>
<feature type="transmembrane region" description="Helical" evidence="5">
    <location>
        <begin position="35"/>
        <end position="55"/>
    </location>
</feature>
<dbReference type="PANTHER" id="PTHR43065">
    <property type="entry name" value="SENSOR HISTIDINE KINASE"/>
    <property type="match status" value="1"/>
</dbReference>
<feature type="transmembrane region" description="Helical" evidence="5">
    <location>
        <begin position="176"/>
        <end position="195"/>
    </location>
</feature>
<evidence type="ECO:0000313" key="8">
    <source>
        <dbReference type="Proteomes" id="UP000545507"/>
    </source>
</evidence>
<dbReference type="Pfam" id="PF00512">
    <property type="entry name" value="HisKA"/>
    <property type="match status" value="1"/>
</dbReference>
<dbReference type="InterPro" id="IPR036890">
    <property type="entry name" value="HATPase_C_sf"/>
</dbReference>
<keyword evidence="8" id="KW-1185">Reference proteome</keyword>
<evidence type="ECO:0000256" key="1">
    <source>
        <dbReference type="ARBA" id="ARBA00000085"/>
    </source>
</evidence>
<organism evidence="7 8">
    <name type="scientific">Hydrogenophaga aromaticivorans</name>
    <dbReference type="NCBI Taxonomy" id="2610898"/>
    <lineage>
        <taxon>Bacteria</taxon>
        <taxon>Pseudomonadati</taxon>
        <taxon>Pseudomonadota</taxon>
        <taxon>Betaproteobacteria</taxon>
        <taxon>Burkholderiales</taxon>
        <taxon>Comamonadaceae</taxon>
        <taxon>Hydrogenophaga</taxon>
    </lineage>
</organism>
<gene>
    <name evidence="7" type="ORF">F3K02_00340</name>
</gene>
<comment type="caution">
    <text evidence="7">The sequence shown here is derived from an EMBL/GenBank/DDBJ whole genome shotgun (WGS) entry which is preliminary data.</text>
</comment>
<dbReference type="EMBL" id="VYGV01000001">
    <property type="protein sequence ID" value="NWF43714.1"/>
    <property type="molecule type" value="Genomic_DNA"/>
</dbReference>
<name>A0A7Y8GRU2_9BURK</name>
<dbReference type="RefSeq" id="WP_177132054.1">
    <property type="nucleotide sequence ID" value="NZ_VYGV01000001.1"/>
</dbReference>
<dbReference type="PANTHER" id="PTHR43065:SF52">
    <property type="entry name" value="SENSOR PROTEIN KINASE PILS"/>
    <property type="match status" value="1"/>
</dbReference>
<dbReference type="EC" id="2.7.13.3" evidence="2"/>
<dbReference type="SMART" id="SM00387">
    <property type="entry name" value="HATPase_c"/>
    <property type="match status" value="1"/>
</dbReference>
<keyword evidence="5" id="KW-0472">Membrane</keyword>
<dbReference type="SMART" id="SM00388">
    <property type="entry name" value="HisKA"/>
    <property type="match status" value="1"/>
</dbReference>
<dbReference type="Pfam" id="PF02518">
    <property type="entry name" value="HATPase_c"/>
    <property type="match status" value="1"/>
</dbReference>
<dbReference type="SUPFAM" id="SSF47384">
    <property type="entry name" value="Homodimeric domain of signal transducing histidine kinase"/>
    <property type="match status" value="1"/>
</dbReference>
<keyword evidence="3" id="KW-0597">Phosphoprotein</keyword>
<dbReference type="InterPro" id="IPR005467">
    <property type="entry name" value="His_kinase_dom"/>
</dbReference>
<accession>A0A7Y8GRU2</accession>
<keyword evidence="5" id="KW-1133">Transmembrane helix</keyword>
<dbReference type="AlphaFoldDB" id="A0A7Y8GRU2"/>
<dbReference type="Gene3D" id="3.30.450.20">
    <property type="entry name" value="PAS domain"/>
    <property type="match status" value="1"/>
</dbReference>
<dbReference type="Proteomes" id="UP000545507">
    <property type="component" value="Unassembled WGS sequence"/>
</dbReference>
<dbReference type="Gene3D" id="1.10.287.130">
    <property type="match status" value="1"/>
</dbReference>
<evidence type="ECO:0000256" key="3">
    <source>
        <dbReference type="ARBA" id="ARBA00022553"/>
    </source>
</evidence>
<dbReference type="CDD" id="cd00082">
    <property type="entry name" value="HisKA"/>
    <property type="match status" value="1"/>
</dbReference>
<dbReference type="PROSITE" id="PS50109">
    <property type="entry name" value="HIS_KIN"/>
    <property type="match status" value="1"/>
</dbReference>
<evidence type="ECO:0000259" key="6">
    <source>
        <dbReference type="PROSITE" id="PS50109"/>
    </source>
</evidence>
<sequence length="598" mass="65370">MAQDHNPSFAPSWFSTFEDHGSLGREQRRHAFERLWRAFMRARAFIAAVLLALQVFELLNHSGGPNWLVLVSALHLTAALAVMFWWPVDNPGKAGGLQWPLTIGVDLLVFALLQFFQQGGLNYTPLFALPVLLAAVLGSMTLALATAASVTLFLLGEAAASAALLSEVSASRFLQAGLTGTGFFIIALLANQLAVRLAREEVLAQSSQAAARAQAQVNELVIESLSEGVLVVDPHGVVRNANPAAKSMLMGEHYPHAAKLLLSARHGWEGLSHLVNESFALGQPMQSEVRIDIDEFTSHRFFARTRLTRTQGEGHAALCVLFLEDLREVEARVRTEKLASMGRMSAAVAHEIRNPLSAITQANALLDEEVVEPGQKRLTRMIEQNAQRLSRIVDDILNVARVQPHQDGAYAAALPLDPTVRQITHEWNRQNQVQGILGVHLHAPQAHVGFDPEHLRRLLINLLDNALRHASGKPSSIRVITQPGGTDRVRLSVWSDGAPLEASVLRHLFEPFFSSESRSSGLGLYICRELCERYGAQIAYQRSRLDQREGNEFFVLLPGATAGNLPAQQSLAYPMGDSVPGLTRPGLSQADPPSLSTL</sequence>
<feature type="transmembrane region" description="Helical" evidence="5">
    <location>
        <begin position="128"/>
        <end position="155"/>
    </location>
</feature>
<dbReference type="InterPro" id="IPR004358">
    <property type="entry name" value="Sig_transdc_His_kin-like_C"/>
</dbReference>
<dbReference type="InterPro" id="IPR003661">
    <property type="entry name" value="HisK_dim/P_dom"/>
</dbReference>
<evidence type="ECO:0000313" key="7">
    <source>
        <dbReference type="EMBL" id="NWF43714.1"/>
    </source>
</evidence>
<evidence type="ECO:0000256" key="5">
    <source>
        <dbReference type="SAM" id="Phobius"/>
    </source>
</evidence>
<evidence type="ECO:0000256" key="2">
    <source>
        <dbReference type="ARBA" id="ARBA00012438"/>
    </source>
</evidence>
<feature type="region of interest" description="Disordered" evidence="4">
    <location>
        <begin position="576"/>
        <end position="598"/>
    </location>
</feature>
<dbReference type="InterPro" id="IPR003594">
    <property type="entry name" value="HATPase_dom"/>
</dbReference>
<proteinExistence type="predicted"/>
<feature type="domain" description="Histidine kinase" evidence="6">
    <location>
        <begin position="347"/>
        <end position="561"/>
    </location>
</feature>
<feature type="transmembrane region" description="Helical" evidence="5">
    <location>
        <begin position="67"/>
        <end position="86"/>
    </location>
</feature>
<protein>
    <recommendedName>
        <fullName evidence="2">histidine kinase</fullName>
        <ecNumber evidence="2">2.7.13.3</ecNumber>
    </recommendedName>
</protein>
<dbReference type="PRINTS" id="PR00344">
    <property type="entry name" value="BCTRLSENSOR"/>
</dbReference>